<evidence type="ECO:0000259" key="2">
    <source>
        <dbReference type="Pfam" id="PF19701"/>
    </source>
</evidence>
<keyword evidence="4" id="KW-1185">Reference proteome</keyword>
<dbReference type="Proteomes" id="UP000198855">
    <property type="component" value="Unassembled WGS sequence"/>
</dbReference>
<feature type="transmembrane region" description="Helical" evidence="1">
    <location>
        <begin position="42"/>
        <end position="62"/>
    </location>
</feature>
<organism evidence="3 4">
    <name type="scientific">Paenibacillus catalpae</name>
    <dbReference type="NCBI Taxonomy" id="1045775"/>
    <lineage>
        <taxon>Bacteria</taxon>
        <taxon>Bacillati</taxon>
        <taxon>Bacillota</taxon>
        <taxon>Bacilli</taxon>
        <taxon>Bacillales</taxon>
        <taxon>Paenibacillaceae</taxon>
        <taxon>Paenibacillus</taxon>
    </lineage>
</organism>
<dbReference type="InterPro" id="IPR045679">
    <property type="entry name" value="DUF6199"/>
</dbReference>
<accession>A0A1I2AB53</accession>
<dbReference type="STRING" id="1045775.SAMN05216378_3022"/>
<evidence type="ECO:0000256" key="1">
    <source>
        <dbReference type="SAM" id="Phobius"/>
    </source>
</evidence>
<dbReference type="OrthoDB" id="2088419at2"/>
<keyword evidence="1" id="KW-0812">Transmembrane</keyword>
<gene>
    <name evidence="3" type="ORF">SAMN05216378_3022</name>
</gene>
<keyword evidence="1" id="KW-1133">Transmembrane helix</keyword>
<keyword evidence="1" id="KW-0472">Membrane</keyword>
<feature type="domain" description="DUF6199" evidence="2">
    <location>
        <begin position="5"/>
        <end position="63"/>
    </location>
</feature>
<name>A0A1I2AB53_9BACL</name>
<dbReference type="RefSeq" id="WP_091186473.1">
    <property type="nucleotide sequence ID" value="NZ_FOMT01000003.1"/>
</dbReference>
<dbReference type="EMBL" id="FOMT01000003">
    <property type="protein sequence ID" value="SFE40977.1"/>
    <property type="molecule type" value="Genomic_DNA"/>
</dbReference>
<dbReference type="Pfam" id="PF19701">
    <property type="entry name" value="DUF6199"/>
    <property type="match status" value="1"/>
</dbReference>
<reference evidence="4" key="1">
    <citation type="submission" date="2016-10" db="EMBL/GenBank/DDBJ databases">
        <authorList>
            <person name="Varghese N."/>
            <person name="Submissions S."/>
        </authorList>
    </citation>
    <scope>NUCLEOTIDE SEQUENCE [LARGE SCALE GENOMIC DNA]</scope>
    <source>
        <strain evidence="4">CGMCC 1.10784</strain>
    </source>
</reference>
<dbReference type="AlphaFoldDB" id="A0A1I2AB53"/>
<evidence type="ECO:0000313" key="3">
    <source>
        <dbReference type="EMBL" id="SFE40977.1"/>
    </source>
</evidence>
<sequence>MAVFISLIFIIAGVLGWFFPSLSWHLKHGWAVDGKSEPSDNYIFLSRFGAILVLGWGLYILITGDLGKLS</sequence>
<evidence type="ECO:0000313" key="4">
    <source>
        <dbReference type="Proteomes" id="UP000198855"/>
    </source>
</evidence>
<proteinExistence type="predicted"/>
<protein>
    <recommendedName>
        <fullName evidence="2">DUF6199 domain-containing protein</fullName>
    </recommendedName>
</protein>